<comment type="caution">
    <text evidence="1">The sequence shown here is derived from an EMBL/GenBank/DDBJ whole genome shotgun (WGS) entry which is preliminary data.</text>
</comment>
<name>A0AAJ2LNK5_9HYPH</name>
<proteinExistence type="predicted"/>
<feature type="non-terminal residue" evidence="1">
    <location>
        <position position="1"/>
    </location>
</feature>
<dbReference type="EMBL" id="JAVLSF010001171">
    <property type="protein sequence ID" value="MDR9778755.1"/>
    <property type="molecule type" value="Genomic_DNA"/>
</dbReference>
<accession>A0AAJ2LNK5</accession>
<protein>
    <submittedName>
        <fullName evidence="1">Uncharacterized protein</fullName>
    </submittedName>
</protein>
<gene>
    <name evidence="1" type="ORF">RJJ65_40120</name>
</gene>
<organism evidence="1 2">
    <name type="scientific">Rhizobium hidalgonense</name>
    <dbReference type="NCBI Taxonomy" id="1538159"/>
    <lineage>
        <taxon>Bacteria</taxon>
        <taxon>Pseudomonadati</taxon>
        <taxon>Pseudomonadota</taxon>
        <taxon>Alphaproteobacteria</taxon>
        <taxon>Hyphomicrobiales</taxon>
        <taxon>Rhizobiaceae</taxon>
        <taxon>Rhizobium/Agrobacterium group</taxon>
        <taxon>Rhizobium</taxon>
    </lineage>
</organism>
<dbReference type="RefSeq" id="WP_310866748.1">
    <property type="nucleotide sequence ID" value="NZ_JAVLSF010001171.1"/>
</dbReference>
<sequence>SQLRLDFQTGRRLCSLMHKLAGLGETKQGYLIDVDISTVDQFSRDVMQQLALDTEQRYFTFDADHQLIRFQDKASCNYVKGGWLEVYVGFECFKALIGYNPQAELAINVELKKQGTP</sequence>
<evidence type="ECO:0000313" key="1">
    <source>
        <dbReference type="EMBL" id="MDR9778755.1"/>
    </source>
</evidence>
<reference evidence="1" key="1">
    <citation type="submission" date="2023-04" db="EMBL/GenBank/DDBJ databases">
        <title>Genomic characterization of faba bean (Vicia faba) microsymbionts in Mexican soils.</title>
        <authorList>
            <person name="Rivera Orduna F.N."/>
            <person name="Guevara-Luna J."/>
            <person name="Yan J."/>
            <person name="Arroyo-Herrera I."/>
            <person name="Li Y."/>
            <person name="Vasquez-Murrieta M.S."/>
            <person name="Wang E.T."/>
        </authorList>
    </citation>
    <scope>NUCLEOTIDE SEQUENCE</scope>
    <source>
        <strain evidence="1">CH26</strain>
    </source>
</reference>
<dbReference type="Proteomes" id="UP001268610">
    <property type="component" value="Unassembled WGS sequence"/>
</dbReference>
<dbReference type="AlphaFoldDB" id="A0AAJ2LNK5"/>
<feature type="non-terminal residue" evidence="1">
    <location>
        <position position="117"/>
    </location>
</feature>
<evidence type="ECO:0000313" key="2">
    <source>
        <dbReference type="Proteomes" id="UP001268610"/>
    </source>
</evidence>